<dbReference type="Proteomes" id="UP000320547">
    <property type="component" value="Unassembled WGS sequence"/>
</dbReference>
<dbReference type="GO" id="GO:0003887">
    <property type="term" value="F:DNA-directed DNA polymerase activity"/>
    <property type="evidence" value="ECO:0007669"/>
    <property type="project" value="InterPro"/>
</dbReference>
<name>A0A562UMV3_9SPHN</name>
<gene>
    <name evidence="1" type="ORF">JN10_2489</name>
</gene>
<dbReference type="STRING" id="476157.GCA_001663155_01165"/>
<dbReference type="AlphaFoldDB" id="A0A562UMV3"/>
<dbReference type="GO" id="GO:0006260">
    <property type="term" value="P:DNA replication"/>
    <property type="evidence" value="ECO:0007669"/>
    <property type="project" value="InterPro"/>
</dbReference>
<dbReference type="Gene3D" id="3.40.50.10110">
    <property type="entry name" value="DNA polymerase III subunit chi"/>
    <property type="match status" value="1"/>
</dbReference>
<organism evidence="1 2">
    <name type="scientific">Altererythrobacter ishigakiensis</name>
    <dbReference type="NCBI Taxonomy" id="476157"/>
    <lineage>
        <taxon>Bacteria</taxon>
        <taxon>Pseudomonadati</taxon>
        <taxon>Pseudomonadota</taxon>
        <taxon>Alphaproteobacteria</taxon>
        <taxon>Sphingomonadales</taxon>
        <taxon>Erythrobacteraceae</taxon>
        <taxon>Altererythrobacter</taxon>
    </lineage>
</organism>
<comment type="caution">
    <text evidence="1">The sequence shown here is derived from an EMBL/GenBank/DDBJ whole genome shotgun (WGS) entry which is preliminary data.</text>
</comment>
<reference evidence="1 2" key="1">
    <citation type="submission" date="2019-07" db="EMBL/GenBank/DDBJ databases">
        <title>Genomic Encyclopedia of Archaeal and Bacterial Type Strains, Phase II (KMG-II): from individual species to whole genera.</title>
        <authorList>
            <person name="Goeker M."/>
        </authorList>
    </citation>
    <scope>NUCLEOTIDE SEQUENCE [LARGE SCALE GENOMIC DNA]</scope>
    <source>
        <strain evidence="1 2">ATCC BAA-2084</strain>
    </source>
</reference>
<dbReference type="InterPro" id="IPR007459">
    <property type="entry name" value="DNA_pol3_chi"/>
</dbReference>
<protein>
    <submittedName>
        <fullName evidence="1">DNA polymerase III chi subunit</fullName>
    </submittedName>
</protein>
<dbReference type="EMBL" id="VLLK01000002">
    <property type="protein sequence ID" value="TWJ06944.1"/>
    <property type="molecule type" value="Genomic_DNA"/>
</dbReference>
<sequence>MPQIQGIEFLSTRVDFYQLSRDPVEQVAVMLARKVMQAGKRLLIVSENPGQRAAISRELWRGGAEEFLANGQADAAHAENQPILLSGSMDAVNGASMVMFVDGKWRADALKFDRALLLFGAEATEAARGLWRELDSVEDVTREIHKQDENGRWRAGA</sequence>
<evidence type="ECO:0000313" key="2">
    <source>
        <dbReference type="Proteomes" id="UP000320547"/>
    </source>
</evidence>
<accession>A0A562UMV3</accession>
<evidence type="ECO:0000313" key="1">
    <source>
        <dbReference type="EMBL" id="TWJ06944.1"/>
    </source>
</evidence>
<dbReference type="GO" id="GO:0003677">
    <property type="term" value="F:DNA binding"/>
    <property type="evidence" value="ECO:0007669"/>
    <property type="project" value="InterPro"/>
</dbReference>
<keyword evidence="2" id="KW-1185">Reference proteome</keyword>
<dbReference type="Pfam" id="PF04364">
    <property type="entry name" value="DNA_pol3_chi"/>
    <property type="match status" value="1"/>
</dbReference>
<dbReference type="InterPro" id="IPR036768">
    <property type="entry name" value="PolIII_chi_sf"/>
</dbReference>
<proteinExistence type="predicted"/>
<dbReference type="SUPFAM" id="SSF102400">
    <property type="entry name" value="DNA polymerase III chi subunit"/>
    <property type="match status" value="1"/>
</dbReference>